<protein>
    <recommendedName>
        <fullName evidence="1">Stage 0 sporulation protein A homolog</fullName>
    </recommendedName>
</protein>
<dbReference type="InterPro" id="IPR009057">
    <property type="entry name" value="Homeodomain-like_sf"/>
</dbReference>
<evidence type="ECO:0000256" key="2">
    <source>
        <dbReference type="ARBA" id="ARBA00023015"/>
    </source>
</evidence>
<dbReference type="SUPFAM" id="SSF52172">
    <property type="entry name" value="CheY-like"/>
    <property type="match status" value="1"/>
</dbReference>
<dbReference type="InterPro" id="IPR018060">
    <property type="entry name" value="HTH_AraC"/>
</dbReference>
<dbReference type="PROSITE" id="PS01124">
    <property type="entry name" value="HTH_ARAC_FAMILY_2"/>
    <property type="match status" value="1"/>
</dbReference>
<dbReference type="CDD" id="cd17536">
    <property type="entry name" value="REC_YesN-like"/>
    <property type="match status" value="1"/>
</dbReference>
<accession>A0A0D8J1B0</accession>
<feature type="modified residue" description="4-aspartylphosphate" evidence="6">
    <location>
        <position position="55"/>
    </location>
</feature>
<dbReference type="InterPro" id="IPR018062">
    <property type="entry name" value="HTH_AraC-typ_CS"/>
</dbReference>
<dbReference type="GO" id="GO:0003700">
    <property type="term" value="F:DNA-binding transcription factor activity"/>
    <property type="evidence" value="ECO:0007669"/>
    <property type="project" value="InterPro"/>
</dbReference>
<dbReference type="PANTHER" id="PTHR43280:SF2">
    <property type="entry name" value="HTH-TYPE TRANSCRIPTIONAL REGULATOR EXSA"/>
    <property type="match status" value="1"/>
</dbReference>
<evidence type="ECO:0000256" key="6">
    <source>
        <dbReference type="PROSITE-ProRule" id="PRU00169"/>
    </source>
</evidence>
<keyword evidence="3" id="KW-0238">DNA-binding</keyword>
<proteinExistence type="predicted"/>
<dbReference type="EMBL" id="JXXK01000006">
    <property type="protein sequence ID" value="KJF40544.1"/>
    <property type="molecule type" value="Genomic_DNA"/>
</dbReference>
<evidence type="ECO:0000313" key="9">
    <source>
        <dbReference type="EMBL" id="KJF40544.1"/>
    </source>
</evidence>
<dbReference type="Pfam" id="PF12833">
    <property type="entry name" value="HTH_18"/>
    <property type="match status" value="1"/>
</dbReference>
<reference evidence="9" key="1">
    <citation type="submission" date="2015-02" db="EMBL/GenBank/DDBJ databases">
        <title>A novel member of the family Ruminococcaceae isolated from human feces.</title>
        <authorList>
            <person name="Shkoporov A.N."/>
            <person name="Chaplin A.V."/>
            <person name="Motuzova O.V."/>
            <person name="Kafarskaia L.I."/>
            <person name="Khokhlova E.V."/>
            <person name="Efimov B.A."/>
        </authorList>
    </citation>
    <scope>NUCLEOTIDE SEQUENCE [LARGE SCALE GENOMIC DNA]</scope>
    <source>
        <strain evidence="9">585-1</strain>
    </source>
</reference>
<dbReference type="Proteomes" id="UP000449193">
    <property type="component" value="Unassembled WGS sequence"/>
</dbReference>
<dbReference type="InterPro" id="IPR011006">
    <property type="entry name" value="CheY-like_superfamily"/>
</dbReference>
<dbReference type="PANTHER" id="PTHR43280">
    <property type="entry name" value="ARAC-FAMILY TRANSCRIPTIONAL REGULATOR"/>
    <property type="match status" value="1"/>
</dbReference>
<dbReference type="Proteomes" id="UP000032483">
    <property type="component" value="Unassembled WGS sequence"/>
</dbReference>
<feature type="domain" description="HTH araC/xylS-type" evidence="7">
    <location>
        <begin position="420"/>
        <end position="519"/>
    </location>
</feature>
<dbReference type="AlphaFoldDB" id="A0A0D8J1B0"/>
<dbReference type="SUPFAM" id="SSF46689">
    <property type="entry name" value="Homeodomain-like"/>
    <property type="match status" value="2"/>
</dbReference>
<gene>
    <name evidence="10" type="ORF">GMD52_01095</name>
    <name evidence="9" type="ORF">TQ39_06540</name>
</gene>
<dbReference type="EMBL" id="WMZR01000001">
    <property type="protein sequence ID" value="MTS50139.1"/>
    <property type="molecule type" value="Genomic_DNA"/>
</dbReference>
<evidence type="ECO:0000313" key="10">
    <source>
        <dbReference type="EMBL" id="MTS50139.1"/>
    </source>
</evidence>
<keyword evidence="6" id="KW-0597">Phosphoprotein</keyword>
<reference evidence="10 12" key="2">
    <citation type="journal article" date="2019" name="Nat. Med.">
        <title>A library of human gut bacterial isolates paired with longitudinal multiomics data enables mechanistic microbiome research.</title>
        <authorList>
            <person name="Poyet M."/>
            <person name="Groussin M."/>
            <person name="Gibbons S.M."/>
            <person name="Avila-Pacheco J."/>
            <person name="Jiang X."/>
            <person name="Kearney S.M."/>
            <person name="Perrotta A.R."/>
            <person name="Berdy B."/>
            <person name="Zhao S."/>
            <person name="Lieberman T.D."/>
            <person name="Swanson P.K."/>
            <person name="Smith M."/>
            <person name="Roesemann S."/>
            <person name="Alexander J.E."/>
            <person name="Rich S.A."/>
            <person name="Livny J."/>
            <person name="Vlamakis H."/>
            <person name="Clish C."/>
            <person name="Bullock K."/>
            <person name="Deik A."/>
            <person name="Scott J."/>
            <person name="Pierce K.A."/>
            <person name="Xavier R.J."/>
            <person name="Alm E.J."/>
        </authorList>
    </citation>
    <scope>NUCLEOTIDE SEQUENCE [LARGE SCALE GENOMIC DNA]</scope>
    <source>
        <strain evidence="10 12">BIOML-A7</strain>
    </source>
</reference>
<evidence type="ECO:0000259" key="8">
    <source>
        <dbReference type="PROSITE" id="PS50110"/>
    </source>
</evidence>
<dbReference type="Pfam" id="PF00072">
    <property type="entry name" value="Response_reg"/>
    <property type="match status" value="1"/>
</dbReference>
<keyword evidence="11" id="KW-1185">Reference proteome</keyword>
<evidence type="ECO:0000256" key="3">
    <source>
        <dbReference type="ARBA" id="ARBA00023125"/>
    </source>
</evidence>
<dbReference type="GO" id="GO:0000160">
    <property type="term" value="P:phosphorelay signal transduction system"/>
    <property type="evidence" value="ECO:0007669"/>
    <property type="project" value="InterPro"/>
</dbReference>
<evidence type="ECO:0000256" key="4">
    <source>
        <dbReference type="ARBA" id="ARBA00023163"/>
    </source>
</evidence>
<comment type="function">
    <text evidence="5">May play the central regulatory role in sporulation. It may be an element of the effector pathway responsible for the activation of sporulation genes in response to nutritional stress. Spo0A may act in concert with spo0H (a sigma factor) to control the expression of some genes that are critical to the sporulation process.</text>
</comment>
<evidence type="ECO:0000256" key="1">
    <source>
        <dbReference type="ARBA" id="ARBA00018672"/>
    </source>
</evidence>
<evidence type="ECO:0000259" key="7">
    <source>
        <dbReference type="PROSITE" id="PS01124"/>
    </source>
</evidence>
<keyword evidence="2" id="KW-0805">Transcription regulation</keyword>
<evidence type="ECO:0000256" key="5">
    <source>
        <dbReference type="ARBA" id="ARBA00024867"/>
    </source>
</evidence>
<dbReference type="Gene3D" id="1.10.10.60">
    <property type="entry name" value="Homeodomain-like"/>
    <property type="match status" value="2"/>
</dbReference>
<comment type="caution">
    <text evidence="9">The sequence shown here is derived from an EMBL/GenBank/DDBJ whole genome shotgun (WGS) entry which is preliminary data.</text>
</comment>
<dbReference type="RefSeq" id="WP_009324748.1">
    <property type="nucleotide sequence ID" value="NZ_CAOJUJ010000005.1"/>
</dbReference>
<dbReference type="SMART" id="SM00448">
    <property type="entry name" value="REC"/>
    <property type="match status" value="1"/>
</dbReference>
<dbReference type="PROSITE" id="PS50110">
    <property type="entry name" value="RESPONSE_REGULATORY"/>
    <property type="match status" value="1"/>
</dbReference>
<dbReference type="GO" id="GO:0043565">
    <property type="term" value="F:sequence-specific DNA binding"/>
    <property type="evidence" value="ECO:0007669"/>
    <property type="project" value="InterPro"/>
</dbReference>
<dbReference type="InterPro" id="IPR001789">
    <property type="entry name" value="Sig_transdc_resp-reg_receiver"/>
</dbReference>
<dbReference type="SMART" id="SM00342">
    <property type="entry name" value="HTH_ARAC"/>
    <property type="match status" value="1"/>
</dbReference>
<feature type="domain" description="Response regulatory" evidence="8">
    <location>
        <begin position="3"/>
        <end position="120"/>
    </location>
</feature>
<evidence type="ECO:0000313" key="12">
    <source>
        <dbReference type="Proteomes" id="UP000449193"/>
    </source>
</evidence>
<keyword evidence="4" id="KW-0804">Transcription</keyword>
<evidence type="ECO:0000313" key="11">
    <source>
        <dbReference type="Proteomes" id="UP000032483"/>
    </source>
</evidence>
<sequence length="525" mass="59949">MLRAIIVDDEILVRATLEKMVDWAAEGFQLAGCYANGQAALEAMERCPADLVFTDIKMPVCSGLEFIDGVHALGLAPHIVVLSAFDEFPLVKQAFKKGAADYVLKQEIVPARMLELVREARAALCAGGDAPAPAPGAAPLRDTNAILQDVIFHNALPGELPGLEQGYVVACFFLDEIYREMARLGTDVNATLTQPLTKLVMQMPQFRSTDGFYSFDMSRHFLFYSLAQPGRTVEKARTFLAQVQRAWKNYMNISCTVGMAAPHAEPETSFYTVLEQAETNTTLRYVLGPGRIYDESYYPQFDPVTALRQAKSCMPFIRAVMEADFAQVEQYKNELVGYMQDLPLEQGQSLALLYLYNLYYEMGFYDMQVAYKLGLDHRLYQRLRAIETQRDLVIYFTSVLRRIMEYFESNYDQQFPDPVLRAKRFLDDSYMRADLTLGEVAQRSGYNEKYFCTLFKKRFDVSYSDYLTGLRIAAARELLEKTNMRMYEVCDAVGYNSVEHFLRTFKRATGQTPLQYRKENVKKHQ</sequence>
<dbReference type="GeneID" id="42856272"/>
<dbReference type="PROSITE" id="PS00041">
    <property type="entry name" value="HTH_ARAC_FAMILY_1"/>
    <property type="match status" value="1"/>
</dbReference>
<name>A0A0D8J1B0_9FIRM</name>
<organism evidence="9 11">
    <name type="scientific">Ruthenibacterium lactatiformans</name>
    <dbReference type="NCBI Taxonomy" id="1550024"/>
    <lineage>
        <taxon>Bacteria</taxon>
        <taxon>Bacillati</taxon>
        <taxon>Bacillota</taxon>
        <taxon>Clostridia</taxon>
        <taxon>Eubacteriales</taxon>
        <taxon>Oscillospiraceae</taxon>
        <taxon>Ruthenibacterium</taxon>
    </lineage>
</organism>
<dbReference type="Gene3D" id="3.40.50.2300">
    <property type="match status" value="1"/>
</dbReference>